<dbReference type="GO" id="GO:0046982">
    <property type="term" value="F:protein heterodimerization activity"/>
    <property type="evidence" value="ECO:0007669"/>
    <property type="project" value="InterPro"/>
</dbReference>
<feature type="compositionally biased region" description="Polar residues" evidence="3">
    <location>
        <begin position="1"/>
        <end position="18"/>
    </location>
</feature>
<dbReference type="Gene3D" id="1.10.20.10">
    <property type="entry name" value="Histone, subunit A"/>
    <property type="match status" value="1"/>
</dbReference>
<dbReference type="GO" id="GO:0001046">
    <property type="term" value="F:core promoter sequence-specific DNA binding"/>
    <property type="evidence" value="ECO:0007669"/>
    <property type="project" value="TreeGrafter"/>
</dbReference>
<comment type="caution">
    <text evidence="5">The sequence shown here is derived from an EMBL/GenBank/DDBJ whole genome shotgun (WGS) entry which is preliminary data.</text>
</comment>
<sequence>MEKSTENNLNDNNIQQEDNTVNNAVNNTEVNLKDNLVNSDNIKENAFIEENDKDNNTLKEENNEKTSNLQEMKKTRFPLSRIKKLIQEDEEIGKTSSAVPVALSKALELFIEEVVGKLQVHKKIYKENVIEVMKEYEIFKDFNFAKLIDECKKKSKEEKTEEEK</sequence>
<dbReference type="InterPro" id="IPR050568">
    <property type="entry name" value="Transcr_DNA_Rep_Reg"/>
</dbReference>
<organism evidence="5 6">
    <name type="scientific">Ecytonucleospora hepatopenaei</name>
    <dbReference type="NCBI Taxonomy" id="646526"/>
    <lineage>
        <taxon>Eukaryota</taxon>
        <taxon>Fungi</taxon>
        <taxon>Fungi incertae sedis</taxon>
        <taxon>Microsporidia</taxon>
        <taxon>Enterocytozoonidae</taxon>
        <taxon>Ecytonucleospora</taxon>
    </lineage>
</organism>
<evidence type="ECO:0000313" key="5">
    <source>
        <dbReference type="EMBL" id="OQS53690.1"/>
    </source>
</evidence>
<comment type="subcellular location">
    <subcellularLocation>
        <location evidence="1">Nucleus</location>
    </subcellularLocation>
</comment>
<reference evidence="5 6" key="1">
    <citation type="journal article" date="2017" name="Environ. Microbiol.">
        <title>Decay of the glycolytic pathway and adaptation to intranuclear parasitism within Enterocytozoonidae microsporidia.</title>
        <authorList>
            <person name="Wiredu Boakye D."/>
            <person name="Jaroenlak P."/>
            <person name="Prachumwat A."/>
            <person name="Williams T.A."/>
            <person name="Bateman K.S."/>
            <person name="Itsathitphaisarn O."/>
            <person name="Sritunyalucksana K."/>
            <person name="Paszkiewicz K.H."/>
            <person name="Moore K.A."/>
            <person name="Stentiford G.D."/>
            <person name="Williams B.A."/>
        </authorList>
    </citation>
    <scope>NUCLEOTIDE SEQUENCE [LARGE SCALE GENOMIC DNA]</scope>
    <source>
        <strain evidence="5 6">TH1</strain>
    </source>
</reference>
<keyword evidence="6" id="KW-1185">Reference proteome</keyword>
<evidence type="ECO:0000256" key="1">
    <source>
        <dbReference type="ARBA" id="ARBA00004123"/>
    </source>
</evidence>
<evidence type="ECO:0000313" key="6">
    <source>
        <dbReference type="Proteomes" id="UP000192758"/>
    </source>
</evidence>
<dbReference type="InterPro" id="IPR003958">
    <property type="entry name" value="CBFA_NFYB_domain"/>
</dbReference>
<dbReference type="OrthoDB" id="653904at2759"/>
<feature type="region of interest" description="Disordered" evidence="3">
    <location>
        <begin position="47"/>
        <end position="73"/>
    </location>
</feature>
<dbReference type="SUPFAM" id="SSF47113">
    <property type="entry name" value="Histone-fold"/>
    <property type="match status" value="1"/>
</dbReference>
<dbReference type="PANTHER" id="PTHR10252:SF5">
    <property type="entry name" value="DR1-ASSOCIATED COREPRESSOR"/>
    <property type="match status" value="1"/>
</dbReference>
<evidence type="ECO:0000256" key="2">
    <source>
        <dbReference type="ARBA" id="ARBA00023242"/>
    </source>
</evidence>
<gene>
    <name evidence="5" type="primary">DRAP1</name>
    <name evidence="5" type="ORF">EHP00_1861</name>
</gene>
<evidence type="ECO:0000259" key="4">
    <source>
        <dbReference type="Pfam" id="PF00808"/>
    </source>
</evidence>
<dbReference type="InterPro" id="IPR009072">
    <property type="entry name" value="Histone-fold"/>
</dbReference>
<name>A0A1W0E378_9MICR</name>
<feature type="region of interest" description="Disordered" evidence="3">
    <location>
        <begin position="1"/>
        <end position="22"/>
    </location>
</feature>
<evidence type="ECO:0000256" key="3">
    <source>
        <dbReference type="SAM" id="MobiDB-lite"/>
    </source>
</evidence>
<accession>A0A1W0E378</accession>
<keyword evidence="2" id="KW-0539">Nucleus</keyword>
<feature type="domain" description="Transcription factor CBF/NF-Y/archaeal histone" evidence="4">
    <location>
        <begin position="76"/>
        <end position="116"/>
    </location>
</feature>
<protein>
    <submittedName>
        <fullName evidence="5">DRAP1</fullName>
    </submittedName>
</protein>
<dbReference type="STRING" id="646526.A0A1W0E378"/>
<dbReference type="AlphaFoldDB" id="A0A1W0E378"/>
<dbReference type="VEuPathDB" id="MicrosporidiaDB:EHP00_1861"/>
<dbReference type="Proteomes" id="UP000192758">
    <property type="component" value="Unassembled WGS sequence"/>
</dbReference>
<dbReference type="Pfam" id="PF00808">
    <property type="entry name" value="CBFD_NFYB_HMF"/>
    <property type="match status" value="1"/>
</dbReference>
<dbReference type="GO" id="GO:0016251">
    <property type="term" value="F:RNA polymerase II general transcription initiation factor activity"/>
    <property type="evidence" value="ECO:0007669"/>
    <property type="project" value="TreeGrafter"/>
</dbReference>
<dbReference type="PANTHER" id="PTHR10252">
    <property type="entry name" value="HISTONE-LIKE TRANSCRIPTION FACTOR CCAAT-RELATED"/>
    <property type="match status" value="1"/>
</dbReference>
<dbReference type="EMBL" id="MNPJ01000026">
    <property type="protein sequence ID" value="OQS53690.1"/>
    <property type="molecule type" value="Genomic_DNA"/>
</dbReference>
<proteinExistence type="predicted"/>
<feature type="compositionally biased region" description="Basic and acidic residues" evidence="3">
    <location>
        <begin position="53"/>
        <end position="64"/>
    </location>
</feature>
<dbReference type="GO" id="GO:0005634">
    <property type="term" value="C:nucleus"/>
    <property type="evidence" value="ECO:0007669"/>
    <property type="project" value="UniProtKB-SubCell"/>
</dbReference>